<accession>A0AAE9XHC4</accession>
<dbReference type="EMBL" id="CP116590">
    <property type="protein sequence ID" value="WCG37504.1"/>
    <property type="molecule type" value="Genomic_DNA"/>
</dbReference>
<dbReference type="Pfam" id="PF06430">
    <property type="entry name" value="L_lactis_RepB_C"/>
    <property type="match status" value="1"/>
</dbReference>
<evidence type="ECO:0000259" key="1">
    <source>
        <dbReference type="Pfam" id="PF06430"/>
    </source>
</evidence>
<reference evidence="2" key="1">
    <citation type="submission" date="2023-01" db="EMBL/GenBank/DDBJ databases">
        <title>Oxazolidinone resistance genes in florfenicol resistant enterococci from beef cattle and veal calves at slaughter.</title>
        <authorList>
            <person name="Biggel M."/>
        </authorList>
    </citation>
    <scope>NUCLEOTIDE SEQUENCE</scope>
    <source>
        <strain evidence="2">K79-1</strain>
    </source>
</reference>
<evidence type="ECO:0000313" key="3">
    <source>
        <dbReference type="Proteomes" id="UP001179483"/>
    </source>
</evidence>
<dbReference type="RefSeq" id="WP_271735779.1">
    <property type="nucleotide sequence ID" value="NZ_CP116590.1"/>
</dbReference>
<dbReference type="Proteomes" id="UP001179483">
    <property type="component" value="Chromosome"/>
</dbReference>
<sequence length="102" mass="12287">MIVDLKLCNRTENKYDEQPQEYAPKYENKFTEWLIDYGVVSAHDHELIEQFKLEVYPLYQQLADRATLDTVEKHISYVAKQHYKHPVGYFKKAAKDYLKRFI</sequence>
<gene>
    <name evidence="2" type="ORF">PML80_08280</name>
</gene>
<proteinExistence type="predicted"/>
<organism evidence="2 3">
    <name type="scientific">Aerococcus urinaeequi</name>
    <dbReference type="NCBI Taxonomy" id="51665"/>
    <lineage>
        <taxon>Bacteria</taxon>
        <taxon>Bacillati</taxon>
        <taxon>Bacillota</taxon>
        <taxon>Bacilli</taxon>
        <taxon>Lactobacillales</taxon>
        <taxon>Aerococcaceae</taxon>
        <taxon>Aerococcus</taxon>
    </lineage>
</organism>
<protein>
    <recommendedName>
        <fullName evidence="1">Lactococcus lactis RepB C-terminal domain-containing protein</fullName>
    </recommendedName>
</protein>
<evidence type="ECO:0000313" key="2">
    <source>
        <dbReference type="EMBL" id="WCG37504.1"/>
    </source>
</evidence>
<dbReference type="InterPro" id="IPR010931">
    <property type="entry name" value="L_lactis_RepB_C"/>
</dbReference>
<feature type="domain" description="Lactococcus lactis RepB C-terminal" evidence="1">
    <location>
        <begin position="21"/>
        <end position="99"/>
    </location>
</feature>
<name>A0AAE9XHC4_9LACT</name>
<dbReference type="AlphaFoldDB" id="A0AAE9XHC4"/>